<keyword evidence="10 11" id="KW-0407">Ion channel</keyword>
<keyword evidence="4 11" id="KW-0812">Transmembrane</keyword>
<accession>A0AAD9UHG6</accession>
<dbReference type="EMBL" id="JAODUO010000101">
    <property type="protein sequence ID" value="KAK2189639.1"/>
    <property type="molecule type" value="Genomic_DNA"/>
</dbReference>
<keyword evidence="5" id="KW-1133">Transmembrane helix</keyword>
<dbReference type="PRINTS" id="PR01078">
    <property type="entry name" value="AMINACHANNEL"/>
</dbReference>
<gene>
    <name evidence="13" type="ORF">NP493_101g09067</name>
</gene>
<keyword evidence="8" id="KW-0472">Membrane</keyword>
<comment type="similarity">
    <text evidence="11">Belongs to the amiloride-sensitive sodium channel (TC 1.A.6) family.</text>
</comment>
<sequence length="387" mass="43759">MSKEDSSKGPRDRTSSQAKTSVEGPLSDDKHSNVGQLEMQTKVAGWDTLKTFCETTTFHGLRNVAEPNFHVVRRITAAASNYMYDWLSEMYKSTDESSISSFNYRRWDVGNVSMYDVYVKNAHKKEHMVVSFKGKPCSHKDFVQTVTDAGICYTFNARIDDNSIVNATGEKHGLQLLLNIEHYQYTKGPHNAVGLKLLLHAHDEVPQVENFGKAIPVGRHVFAAVDASNEINLPPPHGDCMKGKTLRYFDRYSQAACYGECRTKFAFEKCGCRNYFMPGLDLDQPPMCNVKQYIRCLLPAMKLFNKRRSDICHCPVDCDVTSYPTSMSYAAVAKSSNKKFEIPADYNDILQAKVIDSLDTRENVDKIRANGGGYRHYGEHPSYTNIY</sequence>
<dbReference type="PANTHER" id="PTHR11690">
    <property type="entry name" value="AMILORIDE-SENSITIVE SODIUM CHANNEL-RELATED"/>
    <property type="match status" value="1"/>
</dbReference>
<evidence type="ECO:0000256" key="3">
    <source>
        <dbReference type="ARBA" id="ARBA00022461"/>
    </source>
</evidence>
<evidence type="ECO:0000256" key="11">
    <source>
        <dbReference type="RuleBase" id="RU000679"/>
    </source>
</evidence>
<feature type="region of interest" description="Disordered" evidence="12">
    <location>
        <begin position="1"/>
        <end position="34"/>
    </location>
</feature>
<evidence type="ECO:0000256" key="9">
    <source>
        <dbReference type="ARBA" id="ARBA00023201"/>
    </source>
</evidence>
<dbReference type="AlphaFoldDB" id="A0AAD9UHG6"/>
<dbReference type="Proteomes" id="UP001209878">
    <property type="component" value="Unassembled WGS sequence"/>
</dbReference>
<dbReference type="InterPro" id="IPR001873">
    <property type="entry name" value="ENaC"/>
</dbReference>
<evidence type="ECO:0000256" key="6">
    <source>
        <dbReference type="ARBA" id="ARBA00023053"/>
    </source>
</evidence>
<keyword evidence="6" id="KW-0915">Sodium</keyword>
<evidence type="ECO:0000256" key="10">
    <source>
        <dbReference type="ARBA" id="ARBA00023303"/>
    </source>
</evidence>
<comment type="subcellular location">
    <subcellularLocation>
        <location evidence="1">Membrane</location>
        <topology evidence="1">Multi-pass membrane protein</topology>
    </subcellularLocation>
</comment>
<proteinExistence type="inferred from homology"/>
<keyword evidence="7 11" id="KW-0406">Ion transport</keyword>
<evidence type="ECO:0000256" key="5">
    <source>
        <dbReference type="ARBA" id="ARBA00022989"/>
    </source>
</evidence>
<feature type="compositionally biased region" description="Basic and acidic residues" evidence="12">
    <location>
        <begin position="1"/>
        <end position="14"/>
    </location>
</feature>
<evidence type="ECO:0000256" key="8">
    <source>
        <dbReference type="ARBA" id="ARBA00023136"/>
    </source>
</evidence>
<evidence type="ECO:0008006" key="15">
    <source>
        <dbReference type="Google" id="ProtNLM"/>
    </source>
</evidence>
<evidence type="ECO:0000256" key="2">
    <source>
        <dbReference type="ARBA" id="ARBA00022448"/>
    </source>
</evidence>
<dbReference type="GO" id="GO:0005886">
    <property type="term" value="C:plasma membrane"/>
    <property type="evidence" value="ECO:0007669"/>
    <property type="project" value="TreeGrafter"/>
</dbReference>
<keyword evidence="2 11" id="KW-0813">Transport</keyword>
<reference evidence="13" key="1">
    <citation type="journal article" date="2023" name="Mol. Biol. Evol.">
        <title>Third-Generation Sequencing Reveals the Adaptive Role of the Epigenome in Three Deep-Sea Polychaetes.</title>
        <authorList>
            <person name="Perez M."/>
            <person name="Aroh O."/>
            <person name="Sun Y."/>
            <person name="Lan Y."/>
            <person name="Juniper S.K."/>
            <person name="Young C.R."/>
            <person name="Angers B."/>
            <person name="Qian P.Y."/>
        </authorList>
    </citation>
    <scope>NUCLEOTIDE SEQUENCE</scope>
    <source>
        <strain evidence="13">R07B-5</strain>
    </source>
</reference>
<dbReference type="Gene3D" id="2.60.470.10">
    <property type="entry name" value="Acid-sensing ion channels like domains"/>
    <property type="match status" value="1"/>
</dbReference>
<evidence type="ECO:0000256" key="4">
    <source>
        <dbReference type="ARBA" id="ARBA00022692"/>
    </source>
</evidence>
<evidence type="ECO:0000256" key="12">
    <source>
        <dbReference type="SAM" id="MobiDB-lite"/>
    </source>
</evidence>
<dbReference type="Pfam" id="PF00858">
    <property type="entry name" value="ASC"/>
    <property type="match status" value="1"/>
</dbReference>
<keyword evidence="14" id="KW-1185">Reference proteome</keyword>
<evidence type="ECO:0000313" key="14">
    <source>
        <dbReference type="Proteomes" id="UP001209878"/>
    </source>
</evidence>
<comment type="caution">
    <text evidence="13">The sequence shown here is derived from an EMBL/GenBank/DDBJ whole genome shotgun (WGS) entry which is preliminary data.</text>
</comment>
<evidence type="ECO:0000313" key="13">
    <source>
        <dbReference type="EMBL" id="KAK2189639.1"/>
    </source>
</evidence>
<evidence type="ECO:0000256" key="1">
    <source>
        <dbReference type="ARBA" id="ARBA00004141"/>
    </source>
</evidence>
<name>A0AAD9UHG6_RIDPI</name>
<dbReference type="PANTHER" id="PTHR11690:SF300">
    <property type="entry name" value="PICKPOCKET PROTEIN 19"/>
    <property type="match status" value="1"/>
</dbReference>
<organism evidence="13 14">
    <name type="scientific">Ridgeia piscesae</name>
    <name type="common">Tubeworm</name>
    <dbReference type="NCBI Taxonomy" id="27915"/>
    <lineage>
        <taxon>Eukaryota</taxon>
        <taxon>Metazoa</taxon>
        <taxon>Spiralia</taxon>
        <taxon>Lophotrochozoa</taxon>
        <taxon>Annelida</taxon>
        <taxon>Polychaeta</taxon>
        <taxon>Sedentaria</taxon>
        <taxon>Canalipalpata</taxon>
        <taxon>Sabellida</taxon>
        <taxon>Siboglinidae</taxon>
        <taxon>Ridgeia</taxon>
    </lineage>
</organism>
<evidence type="ECO:0000256" key="7">
    <source>
        <dbReference type="ARBA" id="ARBA00023065"/>
    </source>
</evidence>
<keyword evidence="3 11" id="KW-0894">Sodium channel</keyword>
<dbReference type="GO" id="GO:0015280">
    <property type="term" value="F:ligand-gated sodium channel activity"/>
    <property type="evidence" value="ECO:0007669"/>
    <property type="project" value="TreeGrafter"/>
</dbReference>
<keyword evidence="9 11" id="KW-0739">Sodium transport</keyword>
<protein>
    <recommendedName>
        <fullName evidence="15">Amiloride-sensitive sodium channel</fullName>
    </recommendedName>
</protein>